<evidence type="ECO:0000256" key="3">
    <source>
        <dbReference type="ARBA" id="ARBA00022692"/>
    </source>
</evidence>
<evidence type="ECO:0000256" key="2">
    <source>
        <dbReference type="ARBA" id="ARBA00008141"/>
    </source>
</evidence>
<keyword evidence="4" id="KW-0130">Cell adhesion</keyword>
<dbReference type="AlphaFoldDB" id="A0A8C5PPK9"/>
<feature type="compositionally biased region" description="Acidic residues" evidence="7">
    <location>
        <begin position="17"/>
        <end position="26"/>
    </location>
</feature>
<dbReference type="OrthoDB" id="6114058at2759"/>
<evidence type="ECO:0000313" key="9">
    <source>
        <dbReference type="Ensembl" id="ENSLLEP00000025701.1"/>
    </source>
</evidence>
<comment type="subcellular location">
    <subcellularLocation>
        <location evidence="1">Membrane</location>
        <topology evidence="1">Multi-pass membrane protein</topology>
    </subcellularLocation>
</comment>
<dbReference type="PANTHER" id="PTHR12316:SF28">
    <property type="entry name" value="NINJURIN-2-LIKE"/>
    <property type="match status" value="1"/>
</dbReference>
<dbReference type="Ensembl" id="ENSLLET00000026685.1">
    <property type="protein sequence ID" value="ENSLLEP00000025701.1"/>
    <property type="gene ID" value="ENSLLEG00000016320.1"/>
</dbReference>
<dbReference type="PANTHER" id="PTHR12316">
    <property type="entry name" value="NINJURIN-RELATED"/>
    <property type="match status" value="1"/>
</dbReference>
<evidence type="ECO:0000256" key="7">
    <source>
        <dbReference type="SAM" id="MobiDB-lite"/>
    </source>
</evidence>
<evidence type="ECO:0000256" key="1">
    <source>
        <dbReference type="ARBA" id="ARBA00004141"/>
    </source>
</evidence>
<dbReference type="GO" id="GO:0007155">
    <property type="term" value="P:cell adhesion"/>
    <property type="evidence" value="ECO:0007669"/>
    <property type="project" value="UniProtKB-KW"/>
</dbReference>
<evidence type="ECO:0000256" key="6">
    <source>
        <dbReference type="ARBA" id="ARBA00023136"/>
    </source>
</evidence>
<keyword evidence="5 8" id="KW-1133">Transmembrane helix</keyword>
<sequence length="173" mass="19658">MMSSIFHRNMHRRPPEDDSDLSTDEDPLFRQDLGDESRVNVIRNINTYARTKTLAQGFLDMALFTANASQMKHLLQQGSDTQFYYFLFSLLCVSVILQLIVAALLIYKGSKNIECDDPERRLSDRVHLLNNIVTGLILVITAVNVFITAFWFSPLHSTPEDQNFLAAEATAEC</sequence>
<keyword evidence="3 8" id="KW-0812">Transmembrane</keyword>
<evidence type="ECO:0008006" key="11">
    <source>
        <dbReference type="Google" id="ProtNLM"/>
    </source>
</evidence>
<comment type="similarity">
    <text evidence="2">Belongs to the ninjurin family.</text>
</comment>
<feature type="transmembrane region" description="Helical" evidence="8">
    <location>
        <begin position="128"/>
        <end position="152"/>
    </location>
</feature>
<keyword evidence="10" id="KW-1185">Reference proteome</keyword>
<evidence type="ECO:0000256" key="4">
    <source>
        <dbReference type="ARBA" id="ARBA00022889"/>
    </source>
</evidence>
<keyword evidence="6 8" id="KW-0472">Membrane</keyword>
<reference evidence="9" key="1">
    <citation type="submission" date="2025-08" db="UniProtKB">
        <authorList>
            <consortium name="Ensembl"/>
        </authorList>
    </citation>
    <scope>IDENTIFICATION</scope>
</reference>
<organism evidence="9 10">
    <name type="scientific">Leptobrachium leishanense</name>
    <name type="common">Leishan spiny toad</name>
    <dbReference type="NCBI Taxonomy" id="445787"/>
    <lineage>
        <taxon>Eukaryota</taxon>
        <taxon>Metazoa</taxon>
        <taxon>Chordata</taxon>
        <taxon>Craniata</taxon>
        <taxon>Vertebrata</taxon>
        <taxon>Euteleostomi</taxon>
        <taxon>Amphibia</taxon>
        <taxon>Batrachia</taxon>
        <taxon>Anura</taxon>
        <taxon>Pelobatoidea</taxon>
        <taxon>Megophryidae</taxon>
        <taxon>Leptobrachium</taxon>
    </lineage>
</organism>
<dbReference type="Proteomes" id="UP000694569">
    <property type="component" value="Unplaced"/>
</dbReference>
<evidence type="ECO:0000313" key="10">
    <source>
        <dbReference type="Proteomes" id="UP000694569"/>
    </source>
</evidence>
<feature type="region of interest" description="Disordered" evidence="7">
    <location>
        <begin position="1"/>
        <end position="29"/>
    </location>
</feature>
<proteinExistence type="inferred from homology"/>
<feature type="transmembrane region" description="Helical" evidence="8">
    <location>
        <begin position="83"/>
        <end position="107"/>
    </location>
</feature>
<evidence type="ECO:0000256" key="5">
    <source>
        <dbReference type="ARBA" id="ARBA00022989"/>
    </source>
</evidence>
<reference evidence="9" key="2">
    <citation type="submission" date="2025-09" db="UniProtKB">
        <authorList>
            <consortium name="Ensembl"/>
        </authorList>
    </citation>
    <scope>IDENTIFICATION</scope>
</reference>
<evidence type="ECO:0000256" key="8">
    <source>
        <dbReference type="SAM" id="Phobius"/>
    </source>
</evidence>
<dbReference type="GO" id="GO:0016020">
    <property type="term" value="C:membrane"/>
    <property type="evidence" value="ECO:0007669"/>
    <property type="project" value="UniProtKB-SubCell"/>
</dbReference>
<dbReference type="GeneTree" id="ENSGT00940000158892"/>
<name>A0A8C5PPK9_9ANUR</name>
<protein>
    <recommendedName>
        <fullName evidence="11">Ninjurin 1</fullName>
    </recommendedName>
</protein>
<dbReference type="InterPro" id="IPR007007">
    <property type="entry name" value="Ninjurin"/>
</dbReference>
<dbReference type="Pfam" id="PF04923">
    <property type="entry name" value="Ninjurin"/>
    <property type="match status" value="1"/>
</dbReference>
<accession>A0A8C5PPK9</accession>
<dbReference type="GO" id="GO:0042246">
    <property type="term" value="P:tissue regeneration"/>
    <property type="evidence" value="ECO:0007669"/>
    <property type="project" value="InterPro"/>
</dbReference>